<proteinExistence type="predicted"/>
<dbReference type="EMBL" id="JAXQNN010000006">
    <property type="protein sequence ID" value="MDZ5713465.1"/>
    <property type="molecule type" value="Genomic_DNA"/>
</dbReference>
<keyword evidence="2" id="KW-1185">Reference proteome</keyword>
<reference evidence="1 2" key="1">
    <citation type="submission" date="2023-12" db="EMBL/GenBank/DDBJ databases">
        <title>Jeotgalibacillus haloalkaliphilus sp. nov., a novel salt-tolerant bacteria, isolated from the estuary of the Fenhe River into the Yellow River.</title>
        <authorList>
            <person name="Li Y."/>
        </authorList>
    </citation>
    <scope>NUCLEOTIDE SEQUENCE [LARGE SCALE GENOMIC DNA]</scope>
    <source>
        <strain evidence="1 2">HH7-29</strain>
    </source>
</reference>
<evidence type="ECO:0000313" key="1">
    <source>
        <dbReference type="EMBL" id="MDZ5713465.1"/>
    </source>
</evidence>
<gene>
    <name evidence="1" type="ORF">UFB30_14615</name>
</gene>
<protein>
    <submittedName>
        <fullName evidence="1">Uncharacterized protein</fullName>
    </submittedName>
</protein>
<sequence length="134" mass="13302">MASTNQSGCGCGGTAGTANRLNGNARLLQDAIPACTQEVTAEVCAQATVTLTPRVQSLTPTVTCINGPLIDTTCLEVPGFTPLNNNGNCTFTVSQVICVTIPLDFSVDVDAVPSGGACGGVVAGDICPSAVNGG</sequence>
<comment type="caution">
    <text evidence="1">The sequence shown here is derived from an EMBL/GenBank/DDBJ whole genome shotgun (WGS) entry which is preliminary data.</text>
</comment>
<dbReference type="Proteomes" id="UP001292084">
    <property type="component" value="Unassembled WGS sequence"/>
</dbReference>
<accession>A0ABU5KQD0</accession>
<organism evidence="1 2">
    <name type="scientific">Jeotgalibacillus haloalkalitolerans</name>
    <dbReference type="NCBI Taxonomy" id="3104292"/>
    <lineage>
        <taxon>Bacteria</taxon>
        <taxon>Bacillati</taxon>
        <taxon>Bacillota</taxon>
        <taxon>Bacilli</taxon>
        <taxon>Bacillales</taxon>
        <taxon>Caryophanaceae</taxon>
        <taxon>Jeotgalibacillus</taxon>
    </lineage>
</organism>
<dbReference type="RefSeq" id="WP_322422427.1">
    <property type="nucleotide sequence ID" value="NZ_JAXQNN010000006.1"/>
</dbReference>
<evidence type="ECO:0000313" key="2">
    <source>
        <dbReference type="Proteomes" id="UP001292084"/>
    </source>
</evidence>
<name>A0ABU5KQD0_9BACL</name>